<comment type="caution">
    <text evidence="13">The sequence shown here is derived from an EMBL/GenBank/DDBJ whole genome shotgun (WGS) entry which is preliminary data.</text>
</comment>
<accession>A0AAN8JS01</accession>
<dbReference type="Gene3D" id="3.90.550.50">
    <property type="match status" value="1"/>
</dbReference>
<keyword evidence="8 11" id="KW-0333">Golgi apparatus</keyword>
<evidence type="ECO:0000256" key="11">
    <source>
        <dbReference type="RuleBase" id="RU363063"/>
    </source>
</evidence>
<keyword evidence="10" id="KW-0325">Glycoprotein</keyword>
<dbReference type="Pfam" id="PF01762">
    <property type="entry name" value="Galactosyl_T"/>
    <property type="match status" value="1"/>
</dbReference>
<evidence type="ECO:0000256" key="2">
    <source>
        <dbReference type="ARBA" id="ARBA00008661"/>
    </source>
</evidence>
<feature type="region of interest" description="Disordered" evidence="12">
    <location>
        <begin position="68"/>
        <end position="93"/>
    </location>
</feature>
<dbReference type="GO" id="GO:0000139">
    <property type="term" value="C:Golgi membrane"/>
    <property type="evidence" value="ECO:0007669"/>
    <property type="project" value="UniProtKB-SubCell"/>
</dbReference>
<keyword evidence="7" id="KW-1133">Transmembrane helix</keyword>
<name>A0AAN8JS01_PATCE</name>
<evidence type="ECO:0000256" key="9">
    <source>
        <dbReference type="ARBA" id="ARBA00023136"/>
    </source>
</evidence>
<protein>
    <recommendedName>
        <fullName evidence="11">Hexosyltransferase</fullName>
        <ecNumber evidence="11">2.4.1.-</ecNumber>
    </recommendedName>
</protein>
<feature type="compositionally biased region" description="Polar residues" evidence="12">
    <location>
        <begin position="84"/>
        <end position="93"/>
    </location>
</feature>
<evidence type="ECO:0000256" key="5">
    <source>
        <dbReference type="ARBA" id="ARBA00022692"/>
    </source>
</evidence>
<gene>
    <name evidence="13" type="ORF">SNE40_012606</name>
</gene>
<sequence length="383" mass="43997">MTLTFWFRKYYFHLLATLIFVCFGKLVQQQRNTVSYLNQRDVLPNKDVRSAEETKIGSIISKFLKDTKPSSEQLKQSESEIKPSSRQPIWNNPDENPDFFIPRKNIVNPMNFGLVTRPSGDCSKAPPFLTVLVLSLHEHAEYRQSIRDTWGSLAYNKPRPHANVSEKVMVTFLMGSSKDSTLNEKVKMEAEQTGDIVMYDFADSYFNLTYKVLLGFKWVRDYCPQSKFILKVDEDTFVDIPQVIKRLHSPEWDDKISGSLCVGHSVFRTSKYAVIPSAYPFNIYPPHVKGNIYFMPTSIAVKLFNVSYYMPYVNMEDSFVTGILPKTIGDIKFKGLLSQSYSRNTVYKGCSFIHPPRVASQGISPADARDIWRKMTDESICRT</sequence>
<reference evidence="13 14" key="1">
    <citation type="submission" date="2024-01" db="EMBL/GenBank/DDBJ databases">
        <title>The genome of the rayed Mediterranean limpet Patella caerulea (Linnaeus, 1758).</title>
        <authorList>
            <person name="Anh-Thu Weber A."/>
            <person name="Halstead-Nussloch G."/>
        </authorList>
    </citation>
    <scope>NUCLEOTIDE SEQUENCE [LARGE SCALE GENOMIC DNA]</scope>
    <source>
        <strain evidence="13">AATW-2023a</strain>
        <tissue evidence="13">Whole specimen</tissue>
    </source>
</reference>
<evidence type="ECO:0000256" key="6">
    <source>
        <dbReference type="ARBA" id="ARBA00022968"/>
    </source>
</evidence>
<evidence type="ECO:0000256" key="7">
    <source>
        <dbReference type="ARBA" id="ARBA00022989"/>
    </source>
</evidence>
<evidence type="ECO:0000256" key="3">
    <source>
        <dbReference type="ARBA" id="ARBA00022676"/>
    </source>
</evidence>
<proteinExistence type="inferred from homology"/>
<evidence type="ECO:0000256" key="4">
    <source>
        <dbReference type="ARBA" id="ARBA00022679"/>
    </source>
</evidence>
<dbReference type="Proteomes" id="UP001347796">
    <property type="component" value="Unassembled WGS sequence"/>
</dbReference>
<keyword evidence="9" id="KW-0472">Membrane</keyword>
<dbReference type="AlphaFoldDB" id="A0AAN8JS01"/>
<evidence type="ECO:0000256" key="1">
    <source>
        <dbReference type="ARBA" id="ARBA00004323"/>
    </source>
</evidence>
<comment type="subcellular location">
    <subcellularLocation>
        <location evidence="1 11">Golgi apparatus membrane</location>
        <topology evidence="1 11">Single-pass type II membrane protein</topology>
    </subcellularLocation>
</comment>
<evidence type="ECO:0000256" key="10">
    <source>
        <dbReference type="ARBA" id="ARBA00023180"/>
    </source>
</evidence>
<dbReference type="FunFam" id="3.90.550.50:FF:000001">
    <property type="entry name" value="Hexosyltransferase"/>
    <property type="match status" value="1"/>
</dbReference>
<evidence type="ECO:0000256" key="8">
    <source>
        <dbReference type="ARBA" id="ARBA00023034"/>
    </source>
</evidence>
<keyword evidence="6" id="KW-0735">Signal-anchor</keyword>
<keyword evidence="3 11" id="KW-0328">Glycosyltransferase</keyword>
<dbReference type="PANTHER" id="PTHR11214">
    <property type="entry name" value="BETA-1,3-N-ACETYLGLUCOSAMINYLTRANSFERASE"/>
    <property type="match status" value="1"/>
</dbReference>
<dbReference type="GO" id="GO:0016758">
    <property type="term" value="F:hexosyltransferase activity"/>
    <property type="evidence" value="ECO:0007669"/>
    <property type="project" value="InterPro"/>
</dbReference>
<evidence type="ECO:0000313" key="14">
    <source>
        <dbReference type="Proteomes" id="UP001347796"/>
    </source>
</evidence>
<dbReference type="EC" id="2.4.1.-" evidence="11"/>
<dbReference type="GO" id="GO:0006493">
    <property type="term" value="P:protein O-linked glycosylation"/>
    <property type="evidence" value="ECO:0007669"/>
    <property type="project" value="TreeGrafter"/>
</dbReference>
<dbReference type="EMBL" id="JAZGQO010000008">
    <property type="protein sequence ID" value="KAK6180455.1"/>
    <property type="molecule type" value="Genomic_DNA"/>
</dbReference>
<comment type="similarity">
    <text evidence="2 11">Belongs to the glycosyltransferase 31 family.</text>
</comment>
<keyword evidence="4" id="KW-0808">Transferase</keyword>
<evidence type="ECO:0000256" key="12">
    <source>
        <dbReference type="SAM" id="MobiDB-lite"/>
    </source>
</evidence>
<feature type="compositionally biased region" description="Basic and acidic residues" evidence="12">
    <location>
        <begin position="68"/>
        <end position="83"/>
    </location>
</feature>
<dbReference type="InterPro" id="IPR002659">
    <property type="entry name" value="Glyco_trans_31"/>
</dbReference>
<organism evidence="13 14">
    <name type="scientific">Patella caerulea</name>
    <name type="common">Rayed Mediterranean limpet</name>
    <dbReference type="NCBI Taxonomy" id="87958"/>
    <lineage>
        <taxon>Eukaryota</taxon>
        <taxon>Metazoa</taxon>
        <taxon>Spiralia</taxon>
        <taxon>Lophotrochozoa</taxon>
        <taxon>Mollusca</taxon>
        <taxon>Gastropoda</taxon>
        <taxon>Patellogastropoda</taxon>
        <taxon>Patelloidea</taxon>
        <taxon>Patellidae</taxon>
        <taxon>Patella</taxon>
    </lineage>
</organism>
<evidence type="ECO:0000313" key="13">
    <source>
        <dbReference type="EMBL" id="KAK6180455.1"/>
    </source>
</evidence>
<keyword evidence="5" id="KW-0812">Transmembrane</keyword>
<keyword evidence="14" id="KW-1185">Reference proteome</keyword>
<dbReference type="PANTHER" id="PTHR11214:SF3">
    <property type="entry name" value="BETA-1,3-GALACTOSYLTRANSFERASE 6"/>
    <property type="match status" value="1"/>
</dbReference>